<dbReference type="Proteomes" id="UP001448207">
    <property type="component" value="Unassembled WGS sequence"/>
</dbReference>
<accession>A0ABR3B3S8</accession>
<proteinExistence type="predicted"/>
<comment type="caution">
    <text evidence="1">The sequence shown here is derived from an EMBL/GenBank/DDBJ whole genome shotgun (WGS) entry which is preliminary data.</text>
</comment>
<keyword evidence="2" id="KW-1185">Reference proteome</keyword>
<reference evidence="1 2" key="1">
    <citation type="submission" date="2024-04" db="EMBL/GenBank/DDBJ databases">
        <title>Symmetric and asymmetric DNA N6-adenine methylation regulates different biological responses in Mucorales.</title>
        <authorList>
            <consortium name="Lawrence Berkeley National Laboratory"/>
            <person name="Lax C."/>
            <person name="Mondo S.J."/>
            <person name="Osorio-Concepcion M."/>
            <person name="Muszewska A."/>
            <person name="Corrochano-Luque M."/>
            <person name="Gutierrez G."/>
            <person name="Riley R."/>
            <person name="Lipzen A."/>
            <person name="Guo J."/>
            <person name="Hundley H."/>
            <person name="Amirebrahimi M."/>
            <person name="Ng V."/>
            <person name="Lorenzo-Gutierrez D."/>
            <person name="Binder U."/>
            <person name="Yang J."/>
            <person name="Song Y."/>
            <person name="Canovas D."/>
            <person name="Navarro E."/>
            <person name="Freitag M."/>
            <person name="Gabaldon T."/>
            <person name="Grigoriev I.V."/>
            <person name="Corrochano L.M."/>
            <person name="Nicolas F.E."/>
            <person name="Garre V."/>
        </authorList>
    </citation>
    <scope>NUCLEOTIDE SEQUENCE [LARGE SCALE GENOMIC DNA]</scope>
    <source>
        <strain evidence="1 2">L51</strain>
    </source>
</reference>
<evidence type="ECO:0000313" key="2">
    <source>
        <dbReference type="Proteomes" id="UP001448207"/>
    </source>
</evidence>
<sequence>MSFNYRKKRKLLISLSVTYITTFSSVMTGGKEQLSELKIIRTIYLFISLGYPLSTLSLF</sequence>
<organism evidence="1 2">
    <name type="scientific">Phycomyces blakesleeanus</name>
    <dbReference type="NCBI Taxonomy" id="4837"/>
    <lineage>
        <taxon>Eukaryota</taxon>
        <taxon>Fungi</taxon>
        <taxon>Fungi incertae sedis</taxon>
        <taxon>Mucoromycota</taxon>
        <taxon>Mucoromycotina</taxon>
        <taxon>Mucoromycetes</taxon>
        <taxon>Mucorales</taxon>
        <taxon>Phycomycetaceae</taxon>
        <taxon>Phycomyces</taxon>
    </lineage>
</organism>
<name>A0ABR3B3S8_PHYBL</name>
<evidence type="ECO:0000313" key="1">
    <source>
        <dbReference type="EMBL" id="KAL0087396.1"/>
    </source>
</evidence>
<protein>
    <submittedName>
        <fullName evidence="1">Uncharacterized protein</fullName>
    </submittedName>
</protein>
<dbReference type="EMBL" id="JBCLYO010000007">
    <property type="protein sequence ID" value="KAL0087396.1"/>
    <property type="molecule type" value="Genomic_DNA"/>
</dbReference>
<gene>
    <name evidence="1" type="ORF">J3Q64DRAFT_1737238</name>
</gene>